<keyword evidence="7" id="KW-0675">Receptor</keyword>
<gene>
    <name evidence="10" type="ORF">BINO364_LOCUS7684</name>
</gene>
<dbReference type="Proteomes" id="UP000838878">
    <property type="component" value="Chromosome 2"/>
</dbReference>
<dbReference type="AlphaFoldDB" id="A0A8J9YBF1"/>
<dbReference type="GO" id="GO:0005886">
    <property type="term" value="C:plasma membrane"/>
    <property type="evidence" value="ECO:0007669"/>
    <property type="project" value="TreeGrafter"/>
</dbReference>
<dbReference type="GO" id="GO:0005549">
    <property type="term" value="F:odorant binding"/>
    <property type="evidence" value="ECO:0007669"/>
    <property type="project" value="InterPro"/>
</dbReference>
<feature type="non-terminal residue" evidence="10">
    <location>
        <position position="330"/>
    </location>
</feature>
<keyword evidence="11" id="KW-1185">Reference proteome</keyword>
<proteinExistence type="predicted"/>
<keyword evidence="4" id="KW-0552">Olfaction</keyword>
<evidence type="ECO:0000256" key="7">
    <source>
        <dbReference type="ARBA" id="ARBA00023170"/>
    </source>
</evidence>
<evidence type="ECO:0000256" key="5">
    <source>
        <dbReference type="ARBA" id="ARBA00022989"/>
    </source>
</evidence>
<evidence type="ECO:0000256" key="4">
    <source>
        <dbReference type="ARBA" id="ARBA00022725"/>
    </source>
</evidence>
<evidence type="ECO:0000256" key="3">
    <source>
        <dbReference type="ARBA" id="ARBA00022692"/>
    </source>
</evidence>
<reference evidence="10" key="1">
    <citation type="submission" date="2021-12" db="EMBL/GenBank/DDBJ databases">
        <authorList>
            <person name="Martin H S."/>
        </authorList>
    </citation>
    <scope>NUCLEOTIDE SEQUENCE</scope>
</reference>
<dbReference type="PANTHER" id="PTHR21137:SF44">
    <property type="entry name" value="ODORANT RECEPTOR 13A-RELATED"/>
    <property type="match status" value="1"/>
</dbReference>
<feature type="transmembrane region" description="Helical" evidence="9">
    <location>
        <begin position="153"/>
        <end position="179"/>
    </location>
</feature>
<dbReference type="InterPro" id="IPR004117">
    <property type="entry name" value="7tm6_olfct_rcpt"/>
</dbReference>
<evidence type="ECO:0000313" key="10">
    <source>
        <dbReference type="EMBL" id="CAH0721601.1"/>
    </source>
</evidence>
<dbReference type="OrthoDB" id="8185860at2759"/>
<keyword evidence="8" id="KW-0807">Transducer</keyword>
<evidence type="ECO:0008006" key="12">
    <source>
        <dbReference type="Google" id="ProtNLM"/>
    </source>
</evidence>
<keyword evidence="6 9" id="KW-0472">Membrane</keyword>
<dbReference type="GO" id="GO:0004984">
    <property type="term" value="F:olfactory receptor activity"/>
    <property type="evidence" value="ECO:0007669"/>
    <property type="project" value="InterPro"/>
</dbReference>
<dbReference type="EMBL" id="OV170222">
    <property type="protein sequence ID" value="CAH0721601.1"/>
    <property type="molecule type" value="Genomic_DNA"/>
</dbReference>
<organism evidence="10 11">
    <name type="scientific">Brenthis ino</name>
    <name type="common">lesser marbled fritillary</name>
    <dbReference type="NCBI Taxonomy" id="405034"/>
    <lineage>
        <taxon>Eukaryota</taxon>
        <taxon>Metazoa</taxon>
        <taxon>Ecdysozoa</taxon>
        <taxon>Arthropoda</taxon>
        <taxon>Hexapoda</taxon>
        <taxon>Insecta</taxon>
        <taxon>Pterygota</taxon>
        <taxon>Neoptera</taxon>
        <taxon>Endopterygota</taxon>
        <taxon>Lepidoptera</taxon>
        <taxon>Glossata</taxon>
        <taxon>Ditrysia</taxon>
        <taxon>Papilionoidea</taxon>
        <taxon>Nymphalidae</taxon>
        <taxon>Heliconiinae</taxon>
        <taxon>Argynnini</taxon>
        <taxon>Brenthis</taxon>
    </lineage>
</organism>
<dbReference type="Pfam" id="PF02949">
    <property type="entry name" value="7tm_6"/>
    <property type="match status" value="2"/>
</dbReference>
<evidence type="ECO:0000256" key="2">
    <source>
        <dbReference type="ARBA" id="ARBA00022606"/>
    </source>
</evidence>
<comment type="subcellular location">
    <subcellularLocation>
        <location evidence="1">Membrane</location>
        <topology evidence="1">Multi-pass membrane protein</topology>
    </subcellularLocation>
</comment>
<feature type="transmembrane region" description="Helical" evidence="9">
    <location>
        <begin position="91"/>
        <end position="109"/>
    </location>
</feature>
<keyword evidence="3 9" id="KW-0812">Transmembrane</keyword>
<dbReference type="PANTHER" id="PTHR21137">
    <property type="entry name" value="ODORANT RECEPTOR"/>
    <property type="match status" value="1"/>
</dbReference>
<sequence length="330" mass="38060">MIWINTDVVGLFAWLIQSAYTGKSFIELTNVAPCLALCILGDIQAFFHMKHSRTTRKLIQSLCYLQSMSAENEKDKDDITFLKAQIKIFHIAVKSLTVIIVLGIAQFGINPFVITALHYHRTGEVVLSQPFIVLYPFDQTDIRYYFFVYVHTMWSAVIAVLTLLAPCFVCYACSTFIIYQFHLLKKNIEQIIPYKNTVHLKDDEFREEFMEIIERHRRLIQCVDLMEIVYTESTLCNVVTSSILICLTGFNVMSSKLSDAVYNSQWYGAEASIVKDLMIVAARARKPCKLTALRYTDINFKTFTKILSTSWSYFALLSSVYNREKNQENN</sequence>
<keyword evidence="2" id="KW-0716">Sensory transduction</keyword>
<accession>A0A8J9YBF1</accession>
<keyword evidence="5 9" id="KW-1133">Transmembrane helix</keyword>
<feature type="transmembrane region" description="Helical" evidence="9">
    <location>
        <begin position="28"/>
        <end position="47"/>
    </location>
</feature>
<evidence type="ECO:0000256" key="6">
    <source>
        <dbReference type="ARBA" id="ARBA00023136"/>
    </source>
</evidence>
<evidence type="ECO:0000256" key="9">
    <source>
        <dbReference type="SAM" id="Phobius"/>
    </source>
</evidence>
<dbReference type="GO" id="GO:0007165">
    <property type="term" value="P:signal transduction"/>
    <property type="evidence" value="ECO:0007669"/>
    <property type="project" value="UniProtKB-KW"/>
</dbReference>
<name>A0A8J9YBF1_9NEOP</name>
<evidence type="ECO:0000256" key="8">
    <source>
        <dbReference type="ARBA" id="ARBA00023224"/>
    </source>
</evidence>
<evidence type="ECO:0000256" key="1">
    <source>
        <dbReference type="ARBA" id="ARBA00004141"/>
    </source>
</evidence>
<protein>
    <recommendedName>
        <fullName evidence="12">Odorant receptor</fullName>
    </recommendedName>
</protein>
<evidence type="ECO:0000313" key="11">
    <source>
        <dbReference type="Proteomes" id="UP000838878"/>
    </source>
</evidence>